<protein>
    <submittedName>
        <fullName evidence="2">MFS transporter</fullName>
    </submittedName>
</protein>
<gene>
    <name evidence="2" type="ORF">RS890_04255</name>
</gene>
<dbReference type="Proteomes" id="UP001277803">
    <property type="component" value="Unassembled WGS sequence"/>
</dbReference>
<proteinExistence type="predicted"/>
<feature type="transmembrane region" description="Helical" evidence="1">
    <location>
        <begin position="127"/>
        <end position="156"/>
    </location>
</feature>
<dbReference type="Gene3D" id="1.20.1250.20">
    <property type="entry name" value="MFS general substrate transporter like domains"/>
    <property type="match status" value="1"/>
</dbReference>
<dbReference type="GO" id="GO:0022857">
    <property type="term" value="F:transmembrane transporter activity"/>
    <property type="evidence" value="ECO:0007669"/>
    <property type="project" value="InterPro"/>
</dbReference>
<dbReference type="InterPro" id="IPR011701">
    <property type="entry name" value="MFS"/>
</dbReference>
<feature type="transmembrane region" description="Helical" evidence="1">
    <location>
        <begin position="163"/>
        <end position="182"/>
    </location>
</feature>
<feature type="transmembrane region" description="Helical" evidence="1">
    <location>
        <begin position="99"/>
        <end position="121"/>
    </location>
</feature>
<keyword evidence="1" id="KW-0812">Transmembrane</keyword>
<name>A0AB35S6V2_BIFLN</name>
<sequence length="200" mass="20851">MSTNANPPSSSNPSPGHSANATSASSSLWRARSYRLWFAADTTDVLAVSLRTFVIPLLALQLSGSEFIAGIIVALESAIGLLLLPFGGTLADRHDRRRMMILLGAIGTGLSAIAMALLALYMMNTPMFALCIALFAIMSGLLGTAMGLSTLVGWLLQQPDLGFTAVMGVAVACSVAGLAVSLSGPLRSIPTPERWSEVSL</sequence>
<accession>A0AB35S6V2</accession>
<keyword evidence="1" id="KW-0472">Membrane</keyword>
<dbReference type="Pfam" id="PF07690">
    <property type="entry name" value="MFS_1"/>
    <property type="match status" value="1"/>
</dbReference>
<evidence type="ECO:0000313" key="2">
    <source>
        <dbReference type="EMBL" id="MDW3126329.1"/>
    </source>
</evidence>
<organism evidence="2 3">
    <name type="scientific">Bifidobacterium longum</name>
    <dbReference type="NCBI Taxonomy" id="216816"/>
    <lineage>
        <taxon>Bacteria</taxon>
        <taxon>Bacillati</taxon>
        <taxon>Actinomycetota</taxon>
        <taxon>Actinomycetes</taxon>
        <taxon>Bifidobacteriales</taxon>
        <taxon>Bifidobacteriaceae</taxon>
        <taxon>Bifidobacterium</taxon>
    </lineage>
</organism>
<keyword evidence="1" id="KW-1133">Transmembrane helix</keyword>
<dbReference type="InterPro" id="IPR036259">
    <property type="entry name" value="MFS_trans_sf"/>
</dbReference>
<feature type="transmembrane region" description="Helical" evidence="1">
    <location>
        <begin position="67"/>
        <end position="87"/>
    </location>
</feature>
<dbReference type="AlphaFoldDB" id="A0AB35S6V2"/>
<reference evidence="2" key="1">
    <citation type="submission" date="2023-10" db="EMBL/GenBank/DDBJ databases">
        <title>Rapid discrimination of Bifidobacterium longum Subspecies based on MALDI-TOF MS and Machine Learning.</title>
        <authorList>
            <person name="Chen J."/>
        </authorList>
    </citation>
    <scope>NUCLEOTIDE SEQUENCE</scope>
    <source>
        <strain evidence="2">YGMCC0039</strain>
    </source>
</reference>
<dbReference type="EMBL" id="JAWLRA010000012">
    <property type="protein sequence ID" value="MDW3126329.1"/>
    <property type="molecule type" value="Genomic_DNA"/>
</dbReference>
<comment type="caution">
    <text evidence="2">The sequence shown here is derived from an EMBL/GenBank/DDBJ whole genome shotgun (WGS) entry which is preliminary data.</text>
</comment>
<dbReference type="RefSeq" id="WP_251847817.1">
    <property type="nucleotide sequence ID" value="NZ_CACRSV010000020.1"/>
</dbReference>
<evidence type="ECO:0000313" key="3">
    <source>
        <dbReference type="Proteomes" id="UP001277803"/>
    </source>
</evidence>
<evidence type="ECO:0000256" key="1">
    <source>
        <dbReference type="SAM" id="Phobius"/>
    </source>
</evidence>
<dbReference type="SUPFAM" id="SSF103473">
    <property type="entry name" value="MFS general substrate transporter"/>
    <property type="match status" value="1"/>
</dbReference>